<protein>
    <submittedName>
        <fullName evidence="1">Uncharacterized protein</fullName>
    </submittedName>
</protein>
<evidence type="ECO:0000313" key="1">
    <source>
        <dbReference type="EMBL" id="KAI9454815.1"/>
    </source>
</evidence>
<proteinExistence type="predicted"/>
<organism evidence="1 2">
    <name type="scientific">Russula earlei</name>
    <dbReference type="NCBI Taxonomy" id="71964"/>
    <lineage>
        <taxon>Eukaryota</taxon>
        <taxon>Fungi</taxon>
        <taxon>Dikarya</taxon>
        <taxon>Basidiomycota</taxon>
        <taxon>Agaricomycotina</taxon>
        <taxon>Agaricomycetes</taxon>
        <taxon>Russulales</taxon>
        <taxon>Russulaceae</taxon>
        <taxon>Russula</taxon>
    </lineage>
</organism>
<dbReference type="EMBL" id="JAGFNK010000265">
    <property type="protein sequence ID" value="KAI9454815.1"/>
    <property type="molecule type" value="Genomic_DNA"/>
</dbReference>
<gene>
    <name evidence="1" type="ORF">F5148DRAFT_1228065</name>
</gene>
<dbReference type="Proteomes" id="UP001207468">
    <property type="component" value="Unassembled WGS sequence"/>
</dbReference>
<evidence type="ECO:0000313" key="2">
    <source>
        <dbReference type="Proteomes" id="UP001207468"/>
    </source>
</evidence>
<sequence>MFQQSIQWLKVTTSAVVESHRDHRFSHFVCHGKSKDAEPFDASFQLHDGQRLTLLEPLQIPAAEFAFKN</sequence>
<reference evidence="1" key="1">
    <citation type="submission" date="2021-03" db="EMBL/GenBank/DDBJ databases">
        <title>Evolutionary priming and transition to the ectomycorrhizal habit in an iconic lineage of mushroom-forming fungi: is preadaptation a requirement?</title>
        <authorList>
            <consortium name="DOE Joint Genome Institute"/>
            <person name="Looney B.P."/>
            <person name="Miyauchi S."/>
            <person name="Morin E."/>
            <person name="Drula E."/>
            <person name="Courty P.E."/>
            <person name="Chicoki N."/>
            <person name="Fauchery L."/>
            <person name="Kohler A."/>
            <person name="Kuo A."/>
            <person name="LaButti K."/>
            <person name="Pangilinan J."/>
            <person name="Lipzen A."/>
            <person name="Riley R."/>
            <person name="Andreopoulos W."/>
            <person name="He G."/>
            <person name="Johnson J."/>
            <person name="Barry K.W."/>
            <person name="Grigoriev I.V."/>
            <person name="Nagy L."/>
            <person name="Hibbett D."/>
            <person name="Henrissat B."/>
            <person name="Matheny P.B."/>
            <person name="Labbe J."/>
            <person name="Martin A.F."/>
        </authorList>
    </citation>
    <scope>NUCLEOTIDE SEQUENCE</scope>
    <source>
        <strain evidence="1">BPL698</strain>
    </source>
</reference>
<comment type="caution">
    <text evidence="1">The sequence shown here is derived from an EMBL/GenBank/DDBJ whole genome shotgun (WGS) entry which is preliminary data.</text>
</comment>
<name>A0ACC0U183_9AGAM</name>
<keyword evidence="2" id="KW-1185">Reference proteome</keyword>
<accession>A0ACC0U183</accession>